<dbReference type="Pfam" id="PF03466">
    <property type="entry name" value="LysR_substrate"/>
    <property type="match status" value="1"/>
</dbReference>
<evidence type="ECO:0000256" key="2">
    <source>
        <dbReference type="ARBA" id="ARBA00023015"/>
    </source>
</evidence>
<proteinExistence type="inferred from homology"/>
<evidence type="ECO:0000256" key="4">
    <source>
        <dbReference type="ARBA" id="ARBA00023163"/>
    </source>
</evidence>
<dbReference type="InterPro" id="IPR036388">
    <property type="entry name" value="WH-like_DNA-bd_sf"/>
</dbReference>
<organism evidence="6 7">
    <name type="scientific">Jiella sonneratiae</name>
    <dbReference type="NCBI Taxonomy" id="2816856"/>
    <lineage>
        <taxon>Bacteria</taxon>
        <taxon>Pseudomonadati</taxon>
        <taxon>Pseudomonadota</taxon>
        <taxon>Alphaproteobacteria</taxon>
        <taxon>Hyphomicrobiales</taxon>
        <taxon>Aurantimonadaceae</taxon>
        <taxon>Jiella</taxon>
    </lineage>
</organism>
<sequence>MKSGSVTEAAERLFVTQPAVTKLLKGFEEACGFTLFDRGQGRLKPTAEARQLFAETEKLEAGMTRIARLAESIRNLERGEVSAVTFPALSMQIAPQAGAALLGRHPEIGLQLFSRTSRSVEDTMVTGKADFGISLRPSTFPSLRAEKFEEMFFYVAMPSGHRLAAKDRLAMKDLDGEPFVALGREDLSYPLIEAAFQRAGSRYNPIAEVHMANAACEMVAEGAGISVVLSITSAGPQDQRLTFRRLSEPLTMTSWLITPKGERLSMLASELLADMRARIRRLQEPECLEQGSGTG</sequence>
<dbReference type="Proteomes" id="UP000664288">
    <property type="component" value="Unassembled WGS sequence"/>
</dbReference>
<keyword evidence="7" id="KW-1185">Reference proteome</keyword>
<evidence type="ECO:0000259" key="5">
    <source>
        <dbReference type="PROSITE" id="PS50931"/>
    </source>
</evidence>
<dbReference type="PANTHER" id="PTHR30427:SF1">
    <property type="entry name" value="TRANSCRIPTIONAL ACTIVATOR PROTEIN LYSR"/>
    <property type="match status" value="1"/>
</dbReference>
<dbReference type="SUPFAM" id="SSF53850">
    <property type="entry name" value="Periplasmic binding protein-like II"/>
    <property type="match status" value="1"/>
</dbReference>
<dbReference type="PANTHER" id="PTHR30427">
    <property type="entry name" value="TRANSCRIPTIONAL ACTIVATOR PROTEIN LYSR"/>
    <property type="match status" value="1"/>
</dbReference>
<keyword evidence="2" id="KW-0805">Transcription regulation</keyword>
<dbReference type="PROSITE" id="PS50931">
    <property type="entry name" value="HTH_LYSR"/>
    <property type="match status" value="1"/>
</dbReference>
<gene>
    <name evidence="6" type="ORF">J1C47_10855</name>
</gene>
<dbReference type="Pfam" id="PF00126">
    <property type="entry name" value="HTH_1"/>
    <property type="match status" value="1"/>
</dbReference>
<keyword evidence="3" id="KW-0238">DNA-binding</keyword>
<dbReference type="InterPro" id="IPR005119">
    <property type="entry name" value="LysR_subst-bd"/>
</dbReference>
<accession>A0ABS3J3A2</accession>
<dbReference type="Gene3D" id="1.10.10.10">
    <property type="entry name" value="Winged helix-like DNA-binding domain superfamily/Winged helix DNA-binding domain"/>
    <property type="match status" value="1"/>
</dbReference>
<dbReference type="EMBL" id="JAFMPY010000009">
    <property type="protein sequence ID" value="MBO0904144.1"/>
    <property type="molecule type" value="Genomic_DNA"/>
</dbReference>
<dbReference type="SUPFAM" id="SSF46785">
    <property type="entry name" value="Winged helix' DNA-binding domain"/>
    <property type="match status" value="1"/>
</dbReference>
<evidence type="ECO:0000256" key="1">
    <source>
        <dbReference type="ARBA" id="ARBA00009437"/>
    </source>
</evidence>
<feature type="domain" description="HTH lysR-type" evidence="5">
    <location>
        <begin position="1"/>
        <end position="46"/>
    </location>
</feature>
<evidence type="ECO:0000256" key="3">
    <source>
        <dbReference type="ARBA" id="ARBA00023125"/>
    </source>
</evidence>
<comment type="similarity">
    <text evidence="1">Belongs to the LysR transcriptional regulatory family.</text>
</comment>
<keyword evidence="4" id="KW-0804">Transcription</keyword>
<evidence type="ECO:0000313" key="7">
    <source>
        <dbReference type="Proteomes" id="UP000664288"/>
    </source>
</evidence>
<protein>
    <submittedName>
        <fullName evidence="6">LysR family transcriptional regulator</fullName>
    </submittedName>
</protein>
<dbReference type="InterPro" id="IPR036390">
    <property type="entry name" value="WH_DNA-bd_sf"/>
</dbReference>
<name>A0ABS3J3A2_9HYPH</name>
<comment type="caution">
    <text evidence="6">The sequence shown here is derived from an EMBL/GenBank/DDBJ whole genome shotgun (WGS) entry which is preliminary data.</text>
</comment>
<reference evidence="6 7" key="1">
    <citation type="submission" date="2021-03" db="EMBL/GenBank/DDBJ databases">
        <title>Whole genome sequence of Jiella sp. MQZ13P-4.</title>
        <authorList>
            <person name="Tuo L."/>
        </authorList>
    </citation>
    <scope>NUCLEOTIDE SEQUENCE [LARGE SCALE GENOMIC DNA]</scope>
    <source>
        <strain evidence="6 7">MQZ13P-4</strain>
    </source>
</reference>
<evidence type="ECO:0000313" key="6">
    <source>
        <dbReference type="EMBL" id="MBO0904144.1"/>
    </source>
</evidence>
<dbReference type="Gene3D" id="3.40.190.290">
    <property type="match status" value="1"/>
</dbReference>
<dbReference type="InterPro" id="IPR000847">
    <property type="entry name" value="LysR_HTH_N"/>
</dbReference>